<evidence type="ECO:0008006" key="4">
    <source>
        <dbReference type="Google" id="ProtNLM"/>
    </source>
</evidence>
<protein>
    <recommendedName>
        <fullName evidence="4">DUF4283 domain-containing protein</fullName>
    </recommendedName>
</protein>
<organism evidence="2 3">
    <name type="scientific">Rubus argutus</name>
    <name type="common">Southern blackberry</name>
    <dbReference type="NCBI Taxonomy" id="59490"/>
    <lineage>
        <taxon>Eukaryota</taxon>
        <taxon>Viridiplantae</taxon>
        <taxon>Streptophyta</taxon>
        <taxon>Embryophyta</taxon>
        <taxon>Tracheophyta</taxon>
        <taxon>Spermatophyta</taxon>
        <taxon>Magnoliopsida</taxon>
        <taxon>eudicotyledons</taxon>
        <taxon>Gunneridae</taxon>
        <taxon>Pentapetalae</taxon>
        <taxon>rosids</taxon>
        <taxon>fabids</taxon>
        <taxon>Rosales</taxon>
        <taxon>Rosaceae</taxon>
        <taxon>Rosoideae</taxon>
        <taxon>Rosoideae incertae sedis</taxon>
        <taxon>Rubus</taxon>
    </lineage>
</organism>
<accession>A0AAW1YQ74</accession>
<reference evidence="2 3" key="1">
    <citation type="journal article" date="2023" name="G3 (Bethesda)">
        <title>A chromosome-length genome assembly and annotation of blackberry (Rubus argutus, cv. 'Hillquist').</title>
        <authorList>
            <person name="Bruna T."/>
            <person name="Aryal R."/>
            <person name="Dudchenko O."/>
            <person name="Sargent D.J."/>
            <person name="Mead D."/>
            <person name="Buti M."/>
            <person name="Cavallini A."/>
            <person name="Hytonen T."/>
            <person name="Andres J."/>
            <person name="Pham M."/>
            <person name="Weisz D."/>
            <person name="Mascagni F."/>
            <person name="Usai G."/>
            <person name="Natali L."/>
            <person name="Bassil N."/>
            <person name="Fernandez G.E."/>
            <person name="Lomsadze A."/>
            <person name="Armour M."/>
            <person name="Olukolu B."/>
            <person name="Poorten T."/>
            <person name="Britton C."/>
            <person name="Davik J."/>
            <person name="Ashrafi H."/>
            <person name="Aiden E.L."/>
            <person name="Borodovsky M."/>
            <person name="Worthington M."/>
        </authorList>
    </citation>
    <scope>NUCLEOTIDE SEQUENCE [LARGE SCALE GENOMIC DNA]</scope>
    <source>
        <strain evidence="2">PI 553951</strain>
    </source>
</reference>
<proteinExistence type="predicted"/>
<dbReference type="EMBL" id="JBEDUW010000001">
    <property type="protein sequence ID" value="KAK9950636.1"/>
    <property type="molecule type" value="Genomic_DNA"/>
</dbReference>
<comment type="caution">
    <text evidence="2">The sequence shown here is derived from an EMBL/GenBank/DDBJ whole genome shotgun (WGS) entry which is preliminary data.</text>
</comment>
<feature type="region of interest" description="Disordered" evidence="1">
    <location>
        <begin position="324"/>
        <end position="380"/>
    </location>
</feature>
<keyword evidence="3" id="KW-1185">Reference proteome</keyword>
<dbReference type="PANTHER" id="PTHR31286:SF134">
    <property type="entry name" value="OS01G0559450 PROTEIN"/>
    <property type="match status" value="1"/>
</dbReference>
<feature type="compositionally biased region" description="Low complexity" evidence="1">
    <location>
        <begin position="357"/>
        <end position="373"/>
    </location>
</feature>
<sequence length="380" mass="42269">MEDITDGLARRLAIEDAEDLQVVTLQDFEGVEVIRYWLVGSVLTTKDFNKEAFVATIKRIWRVKGGVSITQWDDSNRWSDPMKVPLQSTKFWVRVRGLPSAFQSSEFGERIRGKLGVVHRVIGGQESDSAGRFLRIRVDLNIHRPLHRWVLFQPDPTVEASKYPLEYENLPYFCLYCGRLSHVCSGCDLHKSGKLVEKQYGRWKTLIKDVFCIDPDGELKGKSFGLTSKNKGWVMKAPVVFLSGSVRNREEAFPGDAPNGNEMEVAVLAGEEVEPVVPTEKRQVFRGAQFGRRSSRVSSLNGVHGGTLKGGDTVGYVVGENEVETEKVERKGRSRGFPVGARGRKRGGHNPVSGALVDSVKVSSSNKSVMGSGDRTHHEP</sequence>
<name>A0AAW1YQ74_RUBAR</name>
<dbReference type="AlphaFoldDB" id="A0AAW1YQ74"/>
<dbReference type="Proteomes" id="UP001457282">
    <property type="component" value="Unassembled WGS sequence"/>
</dbReference>
<gene>
    <name evidence="2" type="ORF">M0R45_006114</name>
</gene>
<dbReference type="InterPro" id="IPR040256">
    <property type="entry name" value="At4g02000-like"/>
</dbReference>
<evidence type="ECO:0000256" key="1">
    <source>
        <dbReference type="SAM" id="MobiDB-lite"/>
    </source>
</evidence>
<evidence type="ECO:0000313" key="2">
    <source>
        <dbReference type="EMBL" id="KAK9950636.1"/>
    </source>
</evidence>
<dbReference type="PANTHER" id="PTHR31286">
    <property type="entry name" value="GLYCINE-RICH CELL WALL STRUCTURAL PROTEIN 1.8-LIKE"/>
    <property type="match status" value="1"/>
</dbReference>
<evidence type="ECO:0000313" key="3">
    <source>
        <dbReference type="Proteomes" id="UP001457282"/>
    </source>
</evidence>